<dbReference type="AlphaFoldDB" id="A0A699GKL4"/>
<dbReference type="EMBL" id="BKCJ010000012">
    <property type="protein sequence ID" value="GEU28655.1"/>
    <property type="molecule type" value="Genomic_DNA"/>
</dbReference>
<evidence type="ECO:0000256" key="1">
    <source>
        <dbReference type="SAM" id="MobiDB-lite"/>
    </source>
</evidence>
<feature type="compositionally biased region" description="Basic residues" evidence="1">
    <location>
        <begin position="13"/>
        <end position="24"/>
    </location>
</feature>
<feature type="compositionally biased region" description="Basic residues" evidence="1">
    <location>
        <begin position="130"/>
        <end position="140"/>
    </location>
</feature>
<protein>
    <submittedName>
        <fullName evidence="2">Uncharacterized protein</fullName>
    </submittedName>
</protein>
<feature type="region of interest" description="Disordered" evidence="1">
    <location>
        <begin position="161"/>
        <end position="180"/>
    </location>
</feature>
<proteinExistence type="predicted"/>
<evidence type="ECO:0000313" key="2">
    <source>
        <dbReference type="EMBL" id="GEU28655.1"/>
    </source>
</evidence>
<feature type="region of interest" description="Disordered" evidence="1">
    <location>
        <begin position="1"/>
        <end position="46"/>
    </location>
</feature>
<gene>
    <name evidence="2" type="ORF">Tci_000633</name>
</gene>
<reference evidence="2" key="1">
    <citation type="journal article" date="2019" name="Sci. Rep.">
        <title>Draft genome of Tanacetum cinerariifolium, the natural source of mosquito coil.</title>
        <authorList>
            <person name="Yamashiro T."/>
            <person name="Shiraishi A."/>
            <person name="Satake H."/>
            <person name="Nakayama K."/>
        </authorList>
    </citation>
    <scope>NUCLEOTIDE SEQUENCE</scope>
</reference>
<name>A0A699GKL4_TANCI</name>
<feature type="region of interest" description="Disordered" evidence="1">
    <location>
        <begin position="189"/>
        <end position="218"/>
    </location>
</feature>
<organism evidence="2">
    <name type="scientific">Tanacetum cinerariifolium</name>
    <name type="common">Dalmatian daisy</name>
    <name type="synonym">Chrysanthemum cinerariifolium</name>
    <dbReference type="NCBI Taxonomy" id="118510"/>
    <lineage>
        <taxon>Eukaryota</taxon>
        <taxon>Viridiplantae</taxon>
        <taxon>Streptophyta</taxon>
        <taxon>Embryophyta</taxon>
        <taxon>Tracheophyta</taxon>
        <taxon>Spermatophyta</taxon>
        <taxon>Magnoliopsida</taxon>
        <taxon>eudicotyledons</taxon>
        <taxon>Gunneridae</taxon>
        <taxon>Pentapetalae</taxon>
        <taxon>asterids</taxon>
        <taxon>campanulids</taxon>
        <taxon>Asterales</taxon>
        <taxon>Asteraceae</taxon>
        <taxon>Asteroideae</taxon>
        <taxon>Anthemideae</taxon>
        <taxon>Anthemidinae</taxon>
        <taxon>Tanacetum</taxon>
    </lineage>
</organism>
<accession>A0A699GKL4</accession>
<comment type="caution">
    <text evidence="2">The sequence shown here is derived from an EMBL/GenBank/DDBJ whole genome shotgun (WGS) entry which is preliminary data.</text>
</comment>
<feature type="compositionally biased region" description="Basic residues" evidence="1">
    <location>
        <begin position="78"/>
        <end position="89"/>
    </location>
</feature>
<sequence length="218" mass="24619">MVRHRPEIAAAGARRHRRRRRHHAALPAVRAEPEHGARRAGHRRTPDRKIRFHARAAGTGARHDPRARRRGGLQFRHGQARPHLQHVRRPPPAALGRARRQAKGPEAGAARRLLHQRRRPELARAAGARGGRRGPRRRRCAGGPEIGPVCAGRARRRTVFPAPRHQFGPGRHHQRAPPDFRWSAGSRLRARAARNHRQGLSISTGRREEHPPPPLLLL</sequence>
<feature type="region of interest" description="Disordered" evidence="1">
    <location>
        <begin position="75"/>
        <end position="154"/>
    </location>
</feature>